<reference evidence="3" key="1">
    <citation type="journal article" date="2013" name="Genome Announc.">
        <title>Genome sequence of the food spoilage yeast Zygosaccharomyces bailii CLIB 213(T).</title>
        <authorList>
            <person name="Galeote V."/>
            <person name="Bigey F."/>
            <person name="Devillers H."/>
            <person name="Neuveglise C."/>
            <person name="Dequin S."/>
        </authorList>
    </citation>
    <scope>NUCLEOTIDE SEQUENCE [LARGE SCALE GENOMIC DNA]</scope>
    <source>
        <strain evidence="3">CLIB 213 / ATCC 58445 / CBS 680 / CCRC 21525 / NBRC 1098 / NCYC 1416 / NRRL Y-2227</strain>
    </source>
</reference>
<keyword evidence="3" id="KW-1185">Reference proteome</keyword>
<feature type="region of interest" description="Disordered" evidence="1">
    <location>
        <begin position="1"/>
        <end position="115"/>
    </location>
</feature>
<feature type="compositionally biased region" description="Basic and acidic residues" evidence="1">
    <location>
        <begin position="77"/>
        <end position="92"/>
    </location>
</feature>
<dbReference type="OrthoDB" id="4070430at2759"/>
<dbReference type="EMBL" id="HG316469">
    <property type="protein sequence ID" value="CDF91927.1"/>
    <property type="molecule type" value="Genomic_DNA"/>
</dbReference>
<name>A0A8J2XB04_ZYGB2</name>
<feature type="compositionally biased region" description="Basic and acidic residues" evidence="1">
    <location>
        <begin position="38"/>
        <end position="54"/>
    </location>
</feature>
<feature type="compositionally biased region" description="Polar residues" evidence="1">
    <location>
        <begin position="1"/>
        <end position="16"/>
    </location>
</feature>
<evidence type="ECO:0000313" key="3">
    <source>
        <dbReference type="Proteomes" id="UP000019375"/>
    </source>
</evidence>
<organism evidence="2 3">
    <name type="scientific">Zygosaccharomyces bailii (strain CLIB 213 / ATCC 58445 / CBS 680 / BCRC 21525 / NBRC 1098 / NCYC 1416 / NRRL Y-2227)</name>
    <dbReference type="NCBI Taxonomy" id="1333698"/>
    <lineage>
        <taxon>Eukaryota</taxon>
        <taxon>Fungi</taxon>
        <taxon>Dikarya</taxon>
        <taxon>Ascomycota</taxon>
        <taxon>Saccharomycotina</taxon>
        <taxon>Saccharomycetes</taxon>
        <taxon>Saccharomycetales</taxon>
        <taxon>Saccharomycetaceae</taxon>
        <taxon>Zygosaccharomyces</taxon>
    </lineage>
</organism>
<feature type="compositionally biased region" description="Basic residues" evidence="1">
    <location>
        <begin position="20"/>
        <end position="37"/>
    </location>
</feature>
<gene>
    <name evidence="2" type="ORF">BN860_00232g</name>
</gene>
<proteinExistence type="predicted"/>
<evidence type="ECO:0000313" key="2">
    <source>
        <dbReference type="EMBL" id="CDF91927.1"/>
    </source>
</evidence>
<dbReference type="Proteomes" id="UP000019375">
    <property type="component" value="Unassembled WGS sequence"/>
</dbReference>
<dbReference type="AlphaFoldDB" id="A0A8J2XB04"/>
<sequence length="260" mass="30622">MSDSNVSNLSSPDNTIRGNHERRHTRRGGRLRGGRRRGKDETKIRENRDADRPNQENQQRRQHNRKINGSIQKGRSHPIENRADKDVTVKDRGGRRRNRQKNNLQQAGRKNDEMNIYEEKIKGDLTIEREEQINQCSHLLTERNFKLFKRGQYFTSYGFTRNQKLFGTPNLKFIVDIPRDYPKSPIKLQYCKTNCIHSVSLEEKLEILTRNFNSKSSKLVSEGVPIISQLNYLVQKADILCLTDYKVRDKREQNFYAKFT</sequence>
<accession>A0A8J2XB04</accession>
<protein>
    <submittedName>
        <fullName evidence="2">ZYBA0S16-00232g1_1</fullName>
    </submittedName>
</protein>
<evidence type="ECO:0000256" key="1">
    <source>
        <dbReference type="SAM" id="MobiDB-lite"/>
    </source>
</evidence>